<dbReference type="Proteomes" id="UP000887116">
    <property type="component" value="Unassembled WGS sequence"/>
</dbReference>
<reference evidence="1" key="1">
    <citation type="submission" date="2020-07" db="EMBL/GenBank/DDBJ databases">
        <title>Multicomponent nature underlies the extraordinary mechanical properties of spider dragline silk.</title>
        <authorList>
            <person name="Kono N."/>
            <person name="Nakamura H."/>
            <person name="Mori M."/>
            <person name="Yoshida Y."/>
            <person name="Ohtoshi R."/>
            <person name="Malay A.D."/>
            <person name="Moran D.A.P."/>
            <person name="Tomita M."/>
            <person name="Numata K."/>
            <person name="Arakawa K."/>
        </authorList>
    </citation>
    <scope>NUCLEOTIDE SEQUENCE</scope>
</reference>
<organism evidence="1 2">
    <name type="scientific">Trichonephila clavata</name>
    <name type="common">Joro spider</name>
    <name type="synonym">Nephila clavata</name>
    <dbReference type="NCBI Taxonomy" id="2740835"/>
    <lineage>
        <taxon>Eukaryota</taxon>
        <taxon>Metazoa</taxon>
        <taxon>Ecdysozoa</taxon>
        <taxon>Arthropoda</taxon>
        <taxon>Chelicerata</taxon>
        <taxon>Arachnida</taxon>
        <taxon>Araneae</taxon>
        <taxon>Araneomorphae</taxon>
        <taxon>Entelegynae</taxon>
        <taxon>Araneoidea</taxon>
        <taxon>Nephilidae</taxon>
        <taxon>Trichonephila</taxon>
    </lineage>
</organism>
<dbReference type="OrthoDB" id="6780411at2759"/>
<evidence type="ECO:0000313" key="1">
    <source>
        <dbReference type="EMBL" id="GFQ96528.1"/>
    </source>
</evidence>
<protein>
    <submittedName>
        <fullName evidence="1">Uncharacterized protein</fullName>
    </submittedName>
</protein>
<dbReference type="EMBL" id="BMAO01014692">
    <property type="protein sequence ID" value="GFQ96528.1"/>
    <property type="molecule type" value="Genomic_DNA"/>
</dbReference>
<dbReference type="AlphaFoldDB" id="A0A8X6L7E0"/>
<comment type="caution">
    <text evidence="1">The sequence shown here is derived from an EMBL/GenBank/DDBJ whole genome shotgun (WGS) entry which is preliminary data.</text>
</comment>
<name>A0A8X6L7E0_TRICU</name>
<evidence type="ECO:0000313" key="2">
    <source>
        <dbReference type="Proteomes" id="UP000887116"/>
    </source>
</evidence>
<accession>A0A8X6L7E0</accession>
<gene>
    <name evidence="1" type="ORF">TNCT_194311</name>
</gene>
<keyword evidence="2" id="KW-1185">Reference proteome</keyword>
<proteinExistence type="predicted"/>
<sequence>MDKPALAVSVKKASLSEIVEASFERYEGTAQNDDVKVFFVCLKNCENSLFCCVCEQPAFVSCSECYAQDKIEQKVCSLCLNKINIEIERQEAKDCLEIQAVKMKLLSGKSYSEASAGITFRIPVPEVDRGREDVRSVLAVVMENTEEGFF</sequence>